<dbReference type="EMBL" id="NOIF01000008">
    <property type="protein sequence ID" value="OZS45522.1"/>
    <property type="molecule type" value="Genomic_DNA"/>
</dbReference>
<sequence>MSKIQICVFAYNLEHHIEKSVNSIIKNQGNYSADIYIMANGCKDKTAEVAYKIAKKNKKVHVVELSIGDKSNAWNIFTYDYYDHSSIPIFVDGDLELENDAIKNIIDFHLSHPAYNSISSFPFEHGRSSIAWRKELLEKHQFTGNLYLLSQPFISKIISQDVKLPVGLIGDDSMLGYLSATNLEQNSDHPKQRIGVCQSAIFTYEPLAIFSIKDIKLYLRRRVRYSTRYMQQSSIVPNLKVHGLSAMPEDASTISKELLPAIRWKSSNLIFDIIAKHKLSN</sequence>
<organism evidence="3 5">
    <name type="scientific">Photobacterium sanguinicancri</name>
    <dbReference type="NCBI Taxonomy" id="875932"/>
    <lineage>
        <taxon>Bacteria</taxon>
        <taxon>Pseudomonadati</taxon>
        <taxon>Pseudomonadota</taxon>
        <taxon>Gammaproteobacteria</taxon>
        <taxon>Vibrionales</taxon>
        <taxon>Vibrionaceae</taxon>
        <taxon>Photobacterium</taxon>
    </lineage>
</organism>
<evidence type="ECO:0000313" key="5">
    <source>
        <dbReference type="Proteomes" id="UP000215999"/>
    </source>
</evidence>
<dbReference type="PANTHER" id="PTHR43630">
    <property type="entry name" value="POLY-BETA-1,6-N-ACETYL-D-GLUCOSAMINE SYNTHASE"/>
    <property type="match status" value="1"/>
</dbReference>
<keyword evidence="5" id="KW-1185">Reference proteome</keyword>
<comment type="similarity">
    <text evidence="1">Belongs to the glycosyltransferase 2 family. WaaE/KdtX subfamily.</text>
</comment>
<dbReference type="EMBL" id="NOIF01000019">
    <property type="protein sequence ID" value="OZS45010.1"/>
    <property type="molecule type" value="Genomic_DNA"/>
</dbReference>
<gene>
    <name evidence="4" type="ORF">ASV53_02730</name>
    <name evidence="3" type="ORF">ASV53_05125</name>
</gene>
<dbReference type="Proteomes" id="UP000215999">
    <property type="component" value="Unassembled WGS sequence"/>
</dbReference>
<feature type="domain" description="Glycosyltransferase 2-like" evidence="2">
    <location>
        <begin position="6"/>
        <end position="136"/>
    </location>
</feature>
<protein>
    <recommendedName>
        <fullName evidence="2">Glycosyltransferase 2-like domain-containing protein</fullName>
    </recommendedName>
</protein>
<evidence type="ECO:0000259" key="2">
    <source>
        <dbReference type="Pfam" id="PF00535"/>
    </source>
</evidence>
<proteinExistence type="inferred from homology"/>
<evidence type="ECO:0000313" key="4">
    <source>
        <dbReference type="EMBL" id="OZS45522.1"/>
    </source>
</evidence>
<dbReference type="InterPro" id="IPR029044">
    <property type="entry name" value="Nucleotide-diphossugar_trans"/>
</dbReference>
<evidence type="ECO:0000256" key="1">
    <source>
        <dbReference type="ARBA" id="ARBA00038494"/>
    </source>
</evidence>
<name>A0ABX4G4U8_9GAMM</name>
<dbReference type="PANTHER" id="PTHR43630:SF2">
    <property type="entry name" value="GLYCOSYLTRANSFERASE"/>
    <property type="match status" value="1"/>
</dbReference>
<reference evidence="3 5" key="1">
    <citation type="journal article" date="2016" name="Antonie Van Leeuwenhoek">
        <title>Photobacterium sanguinicancri sp. nov. isolated from marine animals.</title>
        <authorList>
            <person name="Gomez-Gil B."/>
            <person name="Roque A."/>
            <person name="Rotllant G."/>
            <person name="Romalde J.L."/>
            <person name="Doce A."/>
            <person name="Eggermont M."/>
            <person name="Defoirdt T."/>
        </authorList>
    </citation>
    <scope>NUCLEOTIDE SEQUENCE [LARGE SCALE GENOMIC DNA]</scope>
    <source>
        <strain evidence="3 5">CAIM 1827</strain>
    </source>
</reference>
<dbReference type="InterPro" id="IPR001173">
    <property type="entry name" value="Glyco_trans_2-like"/>
</dbReference>
<reference evidence="3" key="2">
    <citation type="submission" date="2017-07" db="EMBL/GenBank/DDBJ databases">
        <authorList>
            <person name="Gomez-Gil B."/>
            <person name="Enciso-Ibarra K."/>
        </authorList>
    </citation>
    <scope>NUCLEOTIDE SEQUENCE</scope>
    <source>
        <strain evidence="3">CAIM 1827</strain>
    </source>
</reference>
<dbReference type="RefSeq" id="WP_094955994.1">
    <property type="nucleotide sequence ID" value="NZ_NOIF01000008.1"/>
</dbReference>
<comment type="caution">
    <text evidence="3">The sequence shown here is derived from an EMBL/GenBank/DDBJ whole genome shotgun (WGS) entry which is preliminary data.</text>
</comment>
<accession>A0ABX4G4U8</accession>
<dbReference type="Gene3D" id="3.90.550.10">
    <property type="entry name" value="Spore Coat Polysaccharide Biosynthesis Protein SpsA, Chain A"/>
    <property type="match status" value="1"/>
</dbReference>
<evidence type="ECO:0000313" key="3">
    <source>
        <dbReference type="EMBL" id="OZS45010.1"/>
    </source>
</evidence>
<dbReference type="SUPFAM" id="SSF53448">
    <property type="entry name" value="Nucleotide-diphospho-sugar transferases"/>
    <property type="match status" value="1"/>
</dbReference>
<dbReference type="Pfam" id="PF00535">
    <property type="entry name" value="Glycos_transf_2"/>
    <property type="match status" value="1"/>
</dbReference>
<dbReference type="CDD" id="cd00761">
    <property type="entry name" value="Glyco_tranf_GTA_type"/>
    <property type="match status" value="1"/>
</dbReference>